<feature type="compositionally biased region" description="Polar residues" evidence="5">
    <location>
        <begin position="94"/>
        <end position="105"/>
    </location>
</feature>
<dbReference type="InterPro" id="IPR051575">
    <property type="entry name" value="Myb-like_DNA-bd"/>
</dbReference>
<evidence type="ECO:0000259" key="7">
    <source>
        <dbReference type="PROSITE" id="PS51293"/>
    </source>
</evidence>
<feature type="compositionally biased region" description="Acidic residues" evidence="5">
    <location>
        <begin position="114"/>
        <end position="135"/>
    </location>
</feature>
<sequence>MDTEGEPEIDSDLEDPDLDDLESLRKALGTHYTAGGHDADSEGNSDEEAEPDAQQQCRSNAGQQEQQGEGLDDPDALAGLPGSHQGLPIGSPGAFQQQIALQNGTEAHAASGEAADDDERDSAADEDEEDDEEWEPAPTRTELLRDAVQYLQQSSAEQEALQDPSDQQEEEETAVSKLERALAANRRLQDRLVGILDAIDGALWSNAQMQAKLMHNSWLHPRAGRYRGMRVVTNATWGETDASVVGPSQFWVAGRQVPEPNADTLQVAPVFQYLPQQFKDPSWLPEETACLTDALLKAAQRAHRAKTAATLASGSRDAQIPPLLDKDDTGDQPALTLQTTGVERTIDVFDSAAWEEIARIGPAGRSTEECWKQWTHQLRPSLNKAEWTAEEDAGLLAQVNRLGTHAWDEVAEGLGTGRTPAACLAQYQRRQKRDALLNSKWTPEEATRLAKVIAKLGTRDWQAVAVEMGGRTPGQVQHFYQDNLSNCYKKGTWDPEEDEALKQAVKACGKHWRDVAKRVPARTDKQCRERYANVLDPDLRLYAEWTPEEDALLLRAIEEHTQPDGKVRWAAVSRMIPGRTDHVCVRHYKMLTKEGPPRQKHARAVRQRSGRFVAWEKVSSSKLPAVPPEAETLAIEGVPASVEEAHNKAPLSAPAGMGRKLPGAKKAQRTKRKARASSPGEEEELLQAAMDEDVHPSACEGEAIDARQSESVGAEGMECGQKEPASAARQPPNRRGRSRRDAEGTHADKAAGAGKTESARGMNPGRRQRAIKASQGSRVGRPKAHGSAASNTQDSLTQSTRPQLNEKTMPVVEVRKSTRKRKAV</sequence>
<feature type="domain" description="SANT" evidence="7">
    <location>
        <begin position="436"/>
        <end position="480"/>
    </location>
</feature>
<comment type="caution">
    <text evidence="9">The sequence shown here is derived from an EMBL/GenBank/DDBJ whole genome shotgun (WGS) entry which is preliminary data.</text>
</comment>
<name>A0ABP1FH21_9CHLO</name>
<feature type="domain" description="Myb-like" evidence="6">
    <location>
        <begin position="545"/>
        <end position="592"/>
    </location>
</feature>
<feature type="region of interest" description="Disordered" evidence="5">
    <location>
        <begin position="308"/>
        <end position="332"/>
    </location>
</feature>
<keyword evidence="10" id="KW-1185">Reference proteome</keyword>
<dbReference type="InterPro" id="IPR017930">
    <property type="entry name" value="Myb_dom"/>
</dbReference>
<feature type="domain" description="HTH myb-type" evidence="8">
    <location>
        <begin position="440"/>
        <end position="488"/>
    </location>
</feature>
<dbReference type="Pfam" id="PF00249">
    <property type="entry name" value="Myb_DNA-binding"/>
    <property type="match status" value="4"/>
</dbReference>
<gene>
    <name evidence="9" type="primary">g948</name>
    <name evidence="9" type="ORF">VP750_LOCUS825</name>
</gene>
<feature type="region of interest" description="Disordered" evidence="5">
    <location>
        <begin position="649"/>
        <end position="824"/>
    </location>
</feature>
<feature type="compositionally biased region" description="Acidic residues" evidence="5">
    <location>
        <begin position="41"/>
        <end position="51"/>
    </location>
</feature>
<dbReference type="PANTHER" id="PTHR46621:SF1">
    <property type="entry name" value="SNRNA-ACTIVATING PROTEIN COMPLEX SUBUNIT 4"/>
    <property type="match status" value="1"/>
</dbReference>
<feature type="region of interest" description="Disordered" evidence="5">
    <location>
        <begin position="153"/>
        <end position="175"/>
    </location>
</feature>
<evidence type="ECO:0000256" key="2">
    <source>
        <dbReference type="ARBA" id="ARBA00023125"/>
    </source>
</evidence>
<feature type="region of interest" description="Disordered" evidence="5">
    <location>
        <begin position="1"/>
        <end position="141"/>
    </location>
</feature>
<dbReference type="InterPro" id="IPR017884">
    <property type="entry name" value="SANT_dom"/>
</dbReference>
<dbReference type="Proteomes" id="UP001497392">
    <property type="component" value="Unassembled WGS sequence"/>
</dbReference>
<keyword evidence="1" id="KW-0805">Transcription regulation</keyword>
<evidence type="ECO:0000256" key="1">
    <source>
        <dbReference type="ARBA" id="ARBA00023015"/>
    </source>
</evidence>
<dbReference type="PROSITE" id="PS51293">
    <property type="entry name" value="SANT"/>
    <property type="match status" value="1"/>
</dbReference>
<dbReference type="PANTHER" id="PTHR46621">
    <property type="entry name" value="SNRNA-ACTIVATING PROTEIN COMPLEX SUBUNIT 4"/>
    <property type="match status" value="1"/>
</dbReference>
<dbReference type="Gene3D" id="1.10.10.60">
    <property type="entry name" value="Homeodomain-like"/>
    <property type="match status" value="4"/>
</dbReference>
<dbReference type="CDD" id="cd00167">
    <property type="entry name" value="SANT"/>
    <property type="match status" value="4"/>
</dbReference>
<evidence type="ECO:0000256" key="4">
    <source>
        <dbReference type="ARBA" id="ARBA00023242"/>
    </source>
</evidence>
<feature type="domain" description="Myb-like" evidence="6">
    <location>
        <begin position="489"/>
        <end position="535"/>
    </location>
</feature>
<evidence type="ECO:0000313" key="9">
    <source>
        <dbReference type="EMBL" id="CAL5219166.1"/>
    </source>
</evidence>
<feature type="compositionally biased region" description="Basic and acidic residues" evidence="5">
    <location>
        <begin position="739"/>
        <end position="749"/>
    </location>
</feature>
<protein>
    <submittedName>
        <fullName evidence="9">G948 protein</fullName>
    </submittedName>
</protein>
<feature type="compositionally biased region" description="Basic residues" evidence="5">
    <location>
        <begin position="662"/>
        <end position="675"/>
    </location>
</feature>
<evidence type="ECO:0000313" key="10">
    <source>
        <dbReference type="Proteomes" id="UP001497392"/>
    </source>
</evidence>
<feature type="compositionally biased region" description="Polar residues" evidence="5">
    <location>
        <begin position="788"/>
        <end position="806"/>
    </location>
</feature>
<feature type="domain" description="Myb-like" evidence="6">
    <location>
        <begin position="379"/>
        <end position="431"/>
    </location>
</feature>
<feature type="domain" description="HTH myb-type" evidence="8">
    <location>
        <begin position="489"/>
        <end position="539"/>
    </location>
</feature>
<dbReference type="SUPFAM" id="SSF46689">
    <property type="entry name" value="Homeodomain-like"/>
    <property type="match status" value="3"/>
</dbReference>
<evidence type="ECO:0000256" key="3">
    <source>
        <dbReference type="ARBA" id="ARBA00023163"/>
    </source>
</evidence>
<organism evidence="9 10">
    <name type="scientific">Coccomyxa viridis</name>
    <dbReference type="NCBI Taxonomy" id="1274662"/>
    <lineage>
        <taxon>Eukaryota</taxon>
        <taxon>Viridiplantae</taxon>
        <taxon>Chlorophyta</taxon>
        <taxon>core chlorophytes</taxon>
        <taxon>Trebouxiophyceae</taxon>
        <taxon>Trebouxiophyceae incertae sedis</taxon>
        <taxon>Coccomyxaceae</taxon>
        <taxon>Coccomyxa</taxon>
    </lineage>
</organism>
<feature type="domain" description="Myb-like" evidence="6">
    <location>
        <begin position="433"/>
        <end position="484"/>
    </location>
</feature>
<keyword evidence="4" id="KW-0539">Nucleus</keyword>
<evidence type="ECO:0000259" key="8">
    <source>
        <dbReference type="PROSITE" id="PS51294"/>
    </source>
</evidence>
<feature type="domain" description="HTH myb-type" evidence="8">
    <location>
        <begin position="379"/>
        <end position="435"/>
    </location>
</feature>
<proteinExistence type="predicted"/>
<evidence type="ECO:0000256" key="5">
    <source>
        <dbReference type="SAM" id="MobiDB-lite"/>
    </source>
</evidence>
<dbReference type="PROSITE" id="PS50090">
    <property type="entry name" value="MYB_LIKE"/>
    <property type="match status" value="4"/>
</dbReference>
<dbReference type="PROSITE" id="PS51294">
    <property type="entry name" value="HTH_MYB"/>
    <property type="match status" value="4"/>
</dbReference>
<dbReference type="InterPro" id="IPR009057">
    <property type="entry name" value="Homeodomain-like_sf"/>
</dbReference>
<accession>A0ABP1FH21</accession>
<dbReference type="InterPro" id="IPR001005">
    <property type="entry name" value="SANT/Myb"/>
</dbReference>
<dbReference type="SMART" id="SM00717">
    <property type="entry name" value="SANT"/>
    <property type="match status" value="5"/>
</dbReference>
<evidence type="ECO:0000259" key="6">
    <source>
        <dbReference type="PROSITE" id="PS50090"/>
    </source>
</evidence>
<keyword evidence="3" id="KW-0804">Transcription</keyword>
<feature type="compositionally biased region" description="Acidic residues" evidence="5">
    <location>
        <begin position="1"/>
        <end position="21"/>
    </location>
</feature>
<reference evidence="9 10" key="1">
    <citation type="submission" date="2024-06" db="EMBL/GenBank/DDBJ databases">
        <authorList>
            <person name="Kraege A."/>
            <person name="Thomma B."/>
        </authorList>
    </citation>
    <scope>NUCLEOTIDE SEQUENCE [LARGE SCALE GENOMIC DNA]</scope>
</reference>
<dbReference type="EMBL" id="CAXHTA020000002">
    <property type="protein sequence ID" value="CAL5219166.1"/>
    <property type="molecule type" value="Genomic_DNA"/>
</dbReference>
<feature type="domain" description="HTH myb-type" evidence="8">
    <location>
        <begin position="545"/>
        <end position="596"/>
    </location>
</feature>
<keyword evidence="2" id="KW-0238">DNA-binding</keyword>